<reference evidence="1 2" key="1">
    <citation type="submission" date="2021-10" db="EMBL/GenBank/DDBJ databases">
        <title>Anaerobic single-cell dispensing facilitates the cultivation of human gut bacteria.</title>
        <authorList>
            <person name="Afrizal A."/>
        </authorList>
    </citation>
    <scope>NUCLEOTIDE SEQUENCE [LARGE SCALE GENOMIC DNA]</scope>
    <source>
        <strain evidence="1 2">CLA-AA-H246</strain>
    </source>
</reference>
<accession>A0ABS8EZ68</accession>
<name>A0ABS8EZ68_9FIRM</name>
<evidence type="ECO:0000313" key="1">
    <source>
        <dbReference type="EMBL" id="MCC2150500.1"/>
    </source>
</evidence>
<dbReference type="EMBL" id="JAJEQE010000092">
    <property type="protein sequence ID" value="MCC2150500.1"/>
    <property type="molecule type" value="Genomic_DNA"/>
</dbReference>
<evidence type="ECO:0000313" key="2">
    <source>
        <dbReference type="Proteomes" id="UP001299235"/>
    </source>
</evidence>
<keyword evidence="2" id="KW-1185">Reference proteome</keyword>
<comment type="caution">
    <text evidence="1">The sequence shown here is derived from an EMBL/GenBank/DDBJ whole genome shotgun (WGS) entry which is preliminary data.</text>
</comment>
<protein>
    <submittedName>
        <fullName evidence="1">Ribonuclease Z</fullName>
    </submittedName>
</protein>
<proteinExistence type="predicted"/>
<organism evidence="1 2">
    <name type="scientific">Hominisplanchenecus faecis</name>
    <dbReference type="NCBI Taxonomy" id="2885351"/>
    <lineage>
        <taxon>Bacteria</taxon>
        <taxon>Bacillati</taxon>
        <taxon>Bacillota</taxon>
        <taxon>Clostridia</taxon>
        <taxon>Lachnospirales</taxon>
        <taxon>Lachnospiraceae</taxon>
        <taxon>Hominisplanchenecus</taxon>
    </lineage>
</organism>
<sequence>MIVIVCTEDRGGMLFNNRRVSKDRTVIQKILELSEGKKLWIHPFSEKLFEQEHPENCCVDENFLEKVGEGDICFVENQSLKGMEGQIEKLIVFGWNRAYPFDFKLDLDLEQMEKTAEEEFAGYSHEKITRLQYRKKDRA</sequence>
<dbReference type="RefSeq" id="WP_248836152.1">
    <property type="nucleotide sequence ID" value="NZ_JAJEQE010000092.1"/>
</dbReference>
<gene>
    <name evidence="1" type="ORF">LKD42_14840</name>
</gene>
<dbReference type="Proteomes" id="UP001299235">
    <property type="component" value="Unassembled WGS sequence"/>
</dbReference>